<gene>
    <name evidence="2" type="ORF">IE81DRAFT_231805</name>
</gene>
<dbReference type="GeneID" id="37032994"/>
<reference evidence="2 3" key="1">
    <citation type="journal article" date="2018" name="Mol. Biol. Evol.">
        <title>Broad Genomic Sampling Reveals a Smut Pathogenic Ancestry of the Fungal Clade Ustilaginomycotina.</title>
        <authorList>
            <person name="Kijpornyongpan T."/>
            <person name="Mondo S.J."/>
            <person name="Barry K."/>
            <person name="Sandor L."/>
            <person name="Lee J."/>
            <person name="Lipzen A."/>
            <person name="Pangilinan J."/>
            <person name="LaButti K."/>
            <person name="Hainaut M."/>
            <person name="Henrissat B."/>
            <person name="Grigoriev I.V."/>
            <person name="Spatafora J.W."/>
            <person name="Aime M.C."/>
        </authorList>
    </citation>
    <scope>NUCLEOTIDE SEQUENCE [LARGE SCALE GENOMIC DNA]</scope>
    <source>
        <strain evidence="2 3">MCA 4658</strain>
    </source>
</reference>
<dbReference type="EMBL" id="KZ819420">
    <property type="protein sequence ID" value="PWN40355.1"/>
    <property type="molecule type" value="Genomic_DNA"/>
</dbReference>
<keyword evidence="3" id="KW-1185">Reference proteome</keyword>
<evidence type="ECO:0000256" key="1">
    <source>
        <dbReference type="SAM" id="MobiDB-lite"/>
    </source>
</evidence>
<evidence type="ECO:0000313" key="3">
    <source>
        <dbReference type="Proteomes" id="UP000245783"/>
    </source>
</evidence>
<dbReference type="Proteomes" id="UP000245783">
    <property type="component" value="Unassembled WGS sequence"/>
</dbReference>
<dbReference type="InParanoid" id="A0A316VY02"/>
<sequence>MPASTPLRITRSKRDPHRGSVDAISSRTIAVGGASKHELSFAPFSSPSSIYLSHSLQKVPLLLLPPPAPPANPDRCCLAFAPNSYPHCPGPPVSRFSLPVSDPYSNLPQYPRHPLLCPCPHLFLKYTKHHLSFSFAKFAIPPHSLSLSFSTRLELCTARLLFHAFAYPNVDRCMLCSTCCRLSERARKAACMAAHERREGREGERIARTHAHARTRREERNVGGPF</sequence>
<accession>A0A316VY02</accession>
<name>A0A316VY02_9BASI</name>
<protein>
    <submittedName>
        <fullName evidence="2">Uncharacterized protein</fullName>
    </submittedName>
</protein>
<dbReference type="RefSeq" id="XP_025367515.1">
    <property type="nucleotide sequence ID" value="XM_025511124.1"/>
</dbReference>
<dbReference type="AlphaFoldDB" id="A0A316VY02"/>
<proteinExistence type="predicted"/>
<evidence type="ECO:0000313" key="2">
    <source>
        <dbReference type="EMBL" id="PWN40355.1"/>
    </source>
</evidence>
<organism evidence="2 3">
    <name type="scientific">Ceraceosorus guamensis</name>
    <dbReference type="NCBI Taxonomy" id="1522189"/>
    <lineage>
        <taxon>Eukaryota</taxon>
        <taxon>Fungi</taxon>
        <taxon>Dikarya</taxon>
        <taxon>Basidiomycota</taxon>
        <taxon>Ustilaginomycotina</taxon>
        <taxon>Exobasidiomycetes</taxon>
        <taxon>Ceraceosorales</taxon>
        <taxon>Ceraceosoraceae</taxon>
        <taxon>Ceraceosorus</taxon>
    </lineage>
</organism>
<feature type="region of interest" description="Disordered" evidence="1">
    <location>
        <begin position="1"/>
        <end position="21"/>
    </location>
</feature>